<dbReference type="AlphaFoldDB" id="E6LLP3"/>
<reference evidence="1 2" key="1">
    <citation type="submission" date="2010-12" db="EMBL/GenBank/DDBJ databases">
        <authorList>
            <person name="Muzny D."/>
            <person name="Qin X."/>
            <person name="Deng J."/>
            <person name="Jiang H."/>
            <person name="Liu Y."/>
            <person name="Qu J."/>
            <person name="Song X.-Z."/>
            <person name="Zhang L."/>
            <person name="Thornton R."/>
            <person name="Coyle M."/>
            <person name="Francisco L."/>
            <person name="Jackson L."/>
            <person name="Javaid M."/>
            <person name="Korchina V."/>
            <person name="Kovar C."/>
            <person name="Mata R."/>
            <person name="Mathew T."/>
            <person name="Ngo R."/>
            <person name="Nguyen L."/>
            <person name="Nguyen N."/>
            <person name="Okwuonu G."/>
            <person name="Ongeri F."/>
            <person name="Pham C."/>
            <person name="Simmons D."/>
            <person name="Wilczek-Boney K."/>
            <person name="Hale W."/>
            <person name="Jakkamsetti A."/>
            <person name="Pham P."/>
            <person name="Ruth R."/>
            <person name="San Lucas F."/>
            <person name="Warren J."/>
            <person name="Zhang J."/>
            <person name="Zhao Z."/>
            <person name="Zhou C."/>
            <person name="Zhu D."/>
            <person name="Lee S."/>
            <person name="Bess C."/>
            <person name="Blankenburg K."/>
            <person name="Forbes L."/>
            <person name="Fu Q."/>
            <person name="Gubbala S."/>
            <person name="Hirani K."/>
            <person name="Jayaseelan J.C."/>
            <person name="Lara F."/>
            <person name="Munidasa M."/>
            <person name="Palculict T."/>
            <person name="Patil S."/>
            <person name="Pu L.-L."/>
            <person name="Saada N."/>
            <person name="Tang L."/>
            <person name="Weissenberger G."/>
            <person name="Zhu Y."/>
            <person name="Hemphill L."/>
            <person name="Shang Y."/>
            <person name="Youmans B."/>
            <person name="Ayvaz T."/>
            <person name="Ross M."/>
            <person name="Santibanez J."/>
            <person name="Aqrawi P."/>
            <person name="Gross S."/>
            <person name="Joshi V."/>
            <person name="Fowler G."/>
            <person name="Nazareth L."/>
            <person name="Reid J."/>
            <person name="Worley K."/>
            <person name="Petrosino J."/>
            <person name="Highlander S."/>
            <person name="Gibbs R."/>
        </authorList>
    </citation>
    <scope>NUCLEOTIDE SEQUENCE [LARGE SCALE GENOMIC DNA]</scope>
    <source>
        <strain evidence="1 2">DSM 3986</strain>
    </source>
</reference>
<organism evidence="1 2">
    <name type="scientific">Lachnoanaerobaculum saburreum DSM 3986</name>
    <dbReference type="NCBI Taxonomy" id="887325"/>
    <lineage>
        <taxon>Bacteria</taxon>
        <taxon>Bacillati</taxon>
        <taxon>Bacillota</taxon>
        <taxon>Clostridia</taxon>
        <taxon>Lachnospirales</taxon>
        <taxon>Lachnospiraceae</taxon>
        <taxon>Lachnoanaerobaculum</taxon>
    </lineage>
</organism>
<accession>E6LLP3</accession>
<sequence>MTALDIMENWCIICIGTVNIIQLLTKSEINYKYFVIMLV</sequence>
<dbReference type="Proteomes" id="UP000003434">
    <property type="component" value="Unassembled WGS sequence"/>
</dbReference>
<dbReference type="HOGENOM" id="CLU_3311963_0_0_9"/>
<evidence type="ECO:0000313" key="2">
    <source>
        <dbReference type="Proteomes" id="UP000003434"/>
    </source>
</evidence>
<name>E6LLP3_9FIRM</name>
<proteinExistence type="predicted"/>
<evidence type="ECO:0000313" key="1">
    <source>
        <dbReference type="EMBL" id="EFU77265.1"/>
    </source>
</evidence>
<comment type="caution">
    <text evidence="1">The sequence shown here is derived from an EMBL/GenBank/DDBJ whole genome shotgun (WGS) entry which is preliminary data.</text>
</comment>
<gene>
    <name evidence="1" type="ORF">HMPREF0381_0878</name>
</gene>
<dbReference type="EMBL" id="AEPW01000033">
    <property type="protein sequence ID" value="EFU77265.1"/>
    <property type="molecule type" value="Genomic_DNA"/>
</dbReference>
<protein>
    <submittedName>
        <fullName evidence="1">Uncharacterized protein</fullName>
    </submittedName>
</protein>